<dbReference type="GO" id="GO:0046872">
    <property type="term" value="F:metal ion binding"/>
    <property type="evidence" value="ECO:0007669"/>
    <property type="project" value="UniProtKB-KW"/>
</dbReference>
<comment type="cofactor">
    <cofactor evidence="14">
        <name>[4Fe-4S] cluster</name>
        <dbReference type="ChEBI" id="CHEBI:49883"/>
    </cofactor>
    <text evidence="14">Binds 1 [4Fe-4S] cluster.</text>
</comment>
<evidence type="ECO:0000256" key="7">
    <source>
        <dbReference type="ARBA" id="ARBA00022806"/>
    </source>
</evidence>
<dbReference type="EMBL" id="LK932508">
    <property type="protein sequence ID" value="CDS86114.1"/>
    <property type="molecule type" value="Genomic_DNA"/>
</dbReference>
<keyword evidence="9 14" id="KW-0067">ATP-binding</keyword>
<dbReference type="GO" id="GO:0008409">
    <property type="term" value="F:5'-3' exonuclease activity"/>
    <property type="evidence" value="ECO:0007669"/>
    <property type="project" value="UniProtKB-UniRule"/>
</dbReference>
<dbReference type="GO" id="GO:0005524">
    <property type="term" value="F:ATP binding"/>
    <property type="evidence" value="ECO:0007669"/>
    <property type="project" value="UniProtKB-UniRule"/>
</dbReference>
<dbReference type="Pfam" id="PF21445">
    <property type="entry name" value="ADDB_N"/>
    <property type="match status" value="1"/>
</dbReference>
<dbReference type="RefSeq" id="WP_021390119.1">
    <property type="nucleotide sequence ID" value="NZ_BBYB01000172.1"/>
</dbReference>
<feature type="binding site" evidence="14">
    <location>
        <position position="793"/>
    </location>
    <ligand>
        <name>[4Fe-4S] cluster</name>
        <dbReference type="ChEBI" id="CHEBI:49883"/>
    </ligand>
</feature>
<dbReference type="NCBIfam" id="TIGR02773">
    <property type="entry name" value="addB_Gpos"/>
    <property type="match status" value="1"/>
</dbReference>
<dbReference type="GO" id="GO:0051539">
    <property type="term" value="F:4 iron, 4 sulfur cluster binding"/>
    <property type="evidence" value="ECO:0007669"/>
    <property type="project" value="UniProtKB-KW"/>
</dbReference>
<evidence type="ECO:0000256" key="5">
    <source>
        <dbReference type="ARBA" id="ARBA00022763"/>
    </source>
</evidence>
<evidence type="ECO:0000256" key="10">
    <source>
        <dbReference type="ARBA" id="ARBA00023004"/>
    </source>
</evidence>
<dbReference type="InterPro" id="IPR011604">
    <property type="entry name" value="PDDEXK-like_dom_sf"/>
</dbReference>
<accession>A0A069AJ45</accession>
<comment type="function">
    <text evidence="14">The heterodimer acts as both an ATP-dependent DNA helicase and an ATP-dependent, dual-direction single-stranded exonuclease. Recognizes the chi site generating a DNA molecule suitable for the initiation of homologous recombination. The AddB subunit has 5' -&gt; 3' nuclease activity but not helicase activity.</text>
</comment>
<gene>
    <name evidence="14 19" type="primary">addB</name>
    <name evidence="19" type="ORF">BN1095_140006</name>
    <name evidence="18" type="ORF">BN1096_550005</name>
    <name evidence="17" type="ORF">BN1097_530005</name>
</gene>
<organism evidence="19">
    <name type="scientific">Clostridioides difficile</name>
    <name type="common">Peptoclostridium difficile</name>
    <dbReference type="NCBI Taxonomy" id="1496"/>
    <lineage>
        <taxon>Bacteria</taxon>
        <taxon>Bacillati</taxon>
        <taxon>Bacillota</taxon>
        <taxon>Clostridia</taxon>
        <taxon>Peptostreptococcales</taxon>
        <taxon>Peptostreptococcaceae</taxon>
        <taxon>Clostridioides</taxon>
    </lineage>
</organism>
<dbReference type="GO" id="GO:0003690">
    <property type="term" value="F:double-stranded DNA binding"/>
    <property type="evidence" value="ECO:0007669"/>
    <property type="project" value="UniProtKB-UniRule"/>
</dbReference>
<dbReference type="EMBL" id="LK932391">
    <property type="protein sequence ID" value="CDS85569.1"/>
    <property type="molecule type" value="Genomic_DNA"/>
</dbReference>
<keyword evidence="1 14" id="KW-0004">4Fe-4S</keyword>
<dbReference type="PANTHER" id="PTHR30591:SF1">
    <property type="entry name" value="RECBCD ENZYME SUBUNIT RECC"/>
    <property type="match status" value="1"/>
</dbReference>
<keyword evidence="10 14" id="KW-0408">Iron</keyword>
<evidence type="ECO:0000313" key="17">
    <source>
        <dbReference type="EMBL" id="CDS85569.1"/>
    </source>
</evidence>
<dbReference type="PANTHER" id="PTHR30591">
    <property type="entry name" value="RECBCD ENZYME SUBUNIT RECC"/>
    <property type="match status" value="1"/>
</dbReference>
<dbReference type="InterPro" id="IPR038726">
    <property type="entry name" value="PDDEXK_AddAB-type"/>
</dbReference>
<dbReference type="Pfam" id="PF12705">
    <property type="entry name" value="PDDEXK_1"/>
    <property type="match status" value="1"/>
</dbReference>
<name>A0A069AJ45_CLODI</name>
<evidence type="ECO:0000259" key="15">
    <source>
        <dbReference type="Pfam" id="PF12705"/>
    </source>
</evidence>
<evidence type="ECO:0000313" key="19">
    <source>
        <dbReference type="EMBL" id="CDS93485.1"/>
    </source>
</evidence>
<feature type="binding site" evidence="14">
    <location>
        <position position="1124"/>
    </location>
    <ligand>
        <name>[4Fe-4S] cluster</name>
        <dbReference type="ChEBI" id="CHEBI:49883"/>
    </ligand>
</feature>
<evidence type="ECO:0000256" key="11">
    <source>
        <dbReference type="ARBA" id="ARBA00023014"/>
    </source>
</evidence>
<feature type="binding site" evidence="14">
    <location>
        <position position="1115"/>
    </location>
    <ligand>
        <name>[4Fe-4S] cluster</name>
        <dbReference type="ChEBI" id="CHEBI:49883"/>
    </ligand>
</feature>
<evidence type="ECO:0000259" key="16">
    <source>
        <dbReference type="Pfam" id="PF21445"/>
    </source>
</evidence>
<keyword evidence="13 14" id="KW-0234">DNA repair</keyword>
<sequence>MGLRFVLGRSGSGKSTYILDEIKKEAQKNETTSIILLVPEQYTFEAENRVSKLFLGKEKDKYLRVRVLSFKTLSNIVFSQVGGLTDVNINSSGKAMMVYRAIEDVSEELNVFSKSKSQSGFVSSITDMISEMKQYNISPEMLENISGELDNETLSLKLKDISKIYNSFEGKLHENYVDAQDMLTSLASKIELSSYLDGACVYIDEFTGFTPNQYNVIKSILNKSKSVNISLTVDDINYIGYSKSDMFSRTKFTYSKLTQLCNEEGIKILPQVNLNTGVIKRFEKVKELQHLERFYNAYPYKIYSNPTENIKIKEFNNLYSEVEEIAREIVHLVRDKNVRYRDITIATRDLNRYDFLVHSIFNEYNIPNFIDKKREAKSNPIVILIISALEMKNRRYGYETMFRYLKSGLIGIDNDDINLLENYVLANGIKGKKWFDEKWDYRITQSLSGQESEFELELKEKINEIKNRVLEPIVILQEKLRGKNRVKEICRYIYEFLLDINMPETIESLIVNFKDKGELDVANQYSQVWDIVVDILDQMVELMGDEIISLEKFIKLITLGFDEYELGLVPPSIDQVLVSSVDRMKNPDTKYLYLVGTTDGVFPLITKDSGILSDNDRESLGNKGIEVDIDSKTRSFEEQFLVYKALTSTSKNLTITYPISDHEGKTLRPSIIISRLKKIFPNIENKSYLVEENKSTDKDILKKITVKSPTFNELINIIKNYDSDGYNTEEINSIWLDIYRYYLKDEVYSSITKKVIKGLSYTNQVHKIEEKKIRSLYKSNSLSISRLEKYAECPFAYFIQYGLKAKKRKEYSFTPPDLGTFIHNILDRFSKELLQDNLTWRDIDEKYIELKIGIIVDEIILKIPGYILNSSERYKYLAYRLKNMLTTAITIISQQIKQGSFEPIDYEVKFGDNGKYPPIKMVLENGQEVSLIGQIDRVDEFEEGENKYIRIIDYKSGNKSISLTEIYYGLQLQLLVYLDAILESTKDEDININPAAILYCRINNPIAKFNEDKDDEEIQEAILKELRMKGLVVKDSHIVKEMDKSLIDGERKNSLVIPVGLTKDGNVGKSTSAISYEDFKLLRKYVRHAIKDLCEEMLSGEIRIAPYKHKDGTSCDFCDYSAICQFDSTIKDNKYKNLNNKSNEEIIKMMKGDVN</sequence>
<dbReference type="EMBL" id="LK932783">
    <property type="protein sequence ID" value="CDS93485.1"/>
    <property type="molecule type" value="Genomic_DNA"/>
</dbReference>
<keyword evidence="12 14" id="KW-0238">DNA-binding</keyword>
<feature type="binding site" evidence="14">
    <location>
        <position position="1118"/>
    </location>
    <ligand>
        <name>[4Fe-4S] cluster</name>
        <dbReference type="ChEBI" id="CHEBI:49883"/>
    </ligand>
</feature>
<evidence type="ECO:0000256" key="4">
    <source>
        <dbReference type="ARBA" id="ARBA00022741"/>
    </source>
</evidence>
<keyword evidence="4 14" id="KW-0547">Nucleotide-binding</keyword>
<evidence type="ECO:0000256" key="6">
    <source>
        <dbReference type="ARBA" id="ARBA00022801"/>
    </source>
</evidence>
<dbReference type="GO" id="GO:0004386">
    <property type="term" value="F:helicase activity"/>
    <property type="evidence" value="ECO:0007669"/>
    <property type="project" value="UniProtKB-KW"/>
</dbReference>
<proteinExistence type="inferred from homology"/>
<comment type="cofactor">
    <cofactor evidence="14">
        <name>Mg(2+)</name>
        <dbReference type="ChEBI" id="CHEBI:18420"/>
    </cofactor>
</comment>
<dbReference type="InterPro" id="IPR027417">
    <property type="entry name" value="P-loop_NTPase"/>
</dbReference>
<evidence type="ECO:0000256" key="12">
    <source>
        <dbReference type="ARBA" id="ARBA00023125"/>
    </source>
</evidence>
<feature type="domain" description="ATP-dependent helicase/deoxyribonuclease subunit B N-terminal" evidence="16">
    <location>
        <begin position="5"/>
        <end position="292"/>
    </location>
</feature>
<dbReference type="Gene3D" id="3.90.320.10">
    <property type="match status" value="1"/>
</dbReference>
<dbReference type="InterPro" id="IPR014140">
    <property type="entry name" value="DNA_helicase_suAddB"/>
</dbReference>
<keyword evidence="3 14" id="KW-0479">Metal-binding</keyword>
<keyword evidence="7 14" id="KW-0347">Helicase</keyword>
<dbReference type="GO" id="GO:0000724">
    <property type="term" value="P:double-strand break repair via homologous recombination"/>
    <property type="evidence" value="ECO:0007669"/>
    <property type="project" value="UniProtKB-UniRule"/>
</dbReference>
<keyword evidence="6 14" id="KW-0378">Hydrolase</keyword>
<dbReference type="EC" id="3.1.-.-" evidence="14"/>
<keyword evidence="2 14" id="KW-0540">Nuclease</keyword>
<dbReference type="AlphaFoldDB" id="A0A069AJ45"/>
<dbReference type="InterPro" id="IPR049035">
    <property type="entry name" value="ADDB_N"/>
</dbReference>
<evidence type="ECO:0000256" key="13">
    <source>
        <dbReference type="ARBA" id="ARBA00023204"/>
    </source>
</evidence>
<reference evidence="19" key="1">
    <citation type="submission" date="2014-07" db="EMBL/GenBank/DDBJ databases">
        <authorList>
            <person name="Monot Marc"/>
        </authorList>
    </citation>
    <scope>NUCLEOTIDE SEQUENCE</scope>
    <source>
        <strain evidence="19">7032989</strain>
        <strain evidence="17">7032994</strain>
    </source>
</reference>
<dbReference type="HAMAP" id="MF_01452">
    <property type="entry name" value="AddB_type1"/>
    <property type="match status" value="1"/>
</dbReference>
<evidence type="ECO:0000256" key="8">
    <source>
        <dbReference type="ARBA" id="ARBA00022839"/>
    </source>
</evidence>
<keyword evidence="8 14" id="KW-0269">Exonuclease</keyword>
<keyword evidence="11 14" id="KW-0411">Iron-sulfur</keyword>
<evidence type="ECO:0000256" key="9">
    <source>
        <dbReference type="ARBA" id="ARBA00022840"/>
    </source>
</evidence>
<dbReference type="Gene3D" id="3.40.50.300">
    <property type="entry name" value="P-loop containing nucleotide triphosphate hydrolases"/>
    <property type="match status" value="3"/>
</dbReference>
<comment type="miscellaneous">
    <text evidence="14">Despite having conserved helicase domains, this subunit does not have helicase activity.</text>
</comment>
<protein>
    <recommendedName>
        <fullName evidence="14">ATP-dependent helicase/deoxyribonuclease subunit B</fullName>
        <ecNumber evidence="14">3.1.-.-</ecNumber>
    </recommendedName>
    <alternativeName>
        <fullName evidence="14">ATP-dependent helicase/nuclease subunit AddB</fullName>
    </alternativeName>
</protein>
<feature type="domain" description="PD-(D/E)XK endonuclease-like" evidence="15">
    <location>
        <begin position="781"/>
        <end position="1125"/>
    </location>
</feature>
<keyword evidence="5 14" id="KW-0227">DNA damage</keyword>
<comment type="subunit">
    <text evidence="14">Heterodimer of AddA and AddB.</text>
</comment>
<evidence type="ECO:0000256" key="14">
    <source>
        <dbReference type="HAMAP-Rule" id="MF_01452"/>
    </source>
</evidence>
<evidence type="ECO:0000256" key="1">
    <source>
        <dbReference type="ARBA" id="ARBA00022485"/>
    </source>
</evidence>
<evidence type="ECO:0000256" key="2">
    <source>
        <dbReference type="ARBA" id="ARBA00022722"/>
    </source>
</evidence>
<dbReference type="SUPFAM" id="SSF52540">
    <property type="entry name" value="P-loop containing nucleoside triphosphate hydrolases"/>
    <property type="match status" value="1"/>
</dbReference>
<evidence type="ECO:0000256" key="3">
    <source>
        <dbReference type="ARBA" id="ARBA00022723"/>
    </source>
</evidence>
<evidence type="ECO:0000313" key="18">
    <source>
        <dbReference type="EMBL" id="CDS86114.1"/>
    </source>
</evidence>
<comment type="similarity">
    <text evidence="14">Belongs to the helicase family. AddB/RexB type 1 subfamily.</text>
</comment>